<organism evidence="6 7">
    <name type="scientific">Candidatus Falkowbacteria bacterium CG1_02_37_44</name>
    <dbReference type="NCBI Taxonomy" id="1805146"/>
    <lineage>
        <taxon>Bacteria</taxon>
        <taxon>Candidatus Falkowiibacteriota</taxon>
    </lineage>
</organism>
<keyword evidence="2 5" id="KW-0812">Transmembrane</keyword>
<keyword evidence="3 5" id="KW-1133">Transmembrane helix</keyword>
<evidence type="ECO:0000313" key="6">
    <source>
        <dbReference type="EMBL" id="OIO06763.1"/>
    </source>
</evidence>
<evidence type="ECO:0008006" key="8">
    <source>
        <dbReference type="Google" id="ProtNLM"/>
    </source>
</evidence>
<sequence>MTEEKSTSSSTNLDVEANKTIAALSYLWILFLIPLLTKKNSKFCQFHAKQGLILFIIEIVGGLIFWFPVFGQILMLALLVVSVIGIIKALNGEWWKIPYIYELSKKINL</sequence>
<name>A0A1J4T772_9BACT</name>
<evidence type="ECO:0000256" key="2">
    <source>
        <dbReference type="ARBA" id="ARBA00022692"/>
    </source>
</evidence>
<dbReference type="STRING" id="1805146.AUJ27_03630"/>
<dbReference type="GO" id="GO:0016020">
    <property type="term" value="C:membrane"/>
    <property type="evidence" value="ECO:0007669"/>
    <property type="project" value="UniProtKB-SubCell"/>
</dbReference>
<evidence type="ECO:0000256" key="5">
    <source>
        <dbReference type="SAM" id="Phobius"/>
    </source>
</evidence>
<dbReference type="InterPro" id="IPR019109">
    <property type="entry name" value="MamF_MmsF"/>
</dbReference>
<evidence type="ECO:0000256" key="3">
    <source>
        <dbReference type="ARBA" id="ARBA00022989"/>
    </source>
</evidence>
<feature type="transmembrane region" description="Helical" evidence="5">
    <location>
        <begin position="73"/>
        <end position="90"/>
    </location>
</feature>
<evidence type="ECO:0000256" key="4">
    <source>
        <dbReference type="ARBA" id="ARBA00023136"/>
    </source>
</evidence>
<dbReference type="Pfam" id="PF09685">
    <property type="entry name" value="MamF_MmsF"/>
    <property type="match status" value="1"/>
</dbReference>
<keyword evidence="4 5" id="KW-0472">Membrane</keyword>
<feature type="transmembrane region" description="Helical" evidence="5">
    <location>
        <begin position="49"/>
        <end position="67"/>
    </location>
</feature>
<dbReference type="Proteomes" id="UP000183192">
    <property type="component" value="Unassembled WGS sequence"/>
</dbReference>
<dbReference type="EMBL" id="MNUU01000070">
    <property type="protein sequence ID" value="OIO06763.1"/>
    <property type="molecule type" value="Genomic_DNA"/>
</dbReference>
<evidence type="ECO:0000256" key="1">
    <source>
        <dbReference type="ARBA" id="ARBA00004141"/>
    </source>
</evidence>
<gene>
    <name evidence="6" type="ORF">AUJ27_03630</name>
</gene>
<comment type="subcellular location">
    <subcellularLocation>
        <location evidence="1">Membrane</location>
        <topology evidence="1">Multi-pass membrane protein</topology>
    </subcellularLocation>
</comment>
<evidence type="ECO:0000313" key="7">
    <source>
        <dbReference type="Proteomes" id="UP000183192"/>
    </source>
</evidence>
<dbReference type="PANTHER" id="PTHR36460:SF1">
    <property type="entry name" value="UPF0132 DOMAIN PROTEIN (AFU_ORTHOLOGUE AFUA_3G10255)"/>
    <property type="match status" value="1"/>
</dbReference>
<feature type="transmembrane region" description="Helical" evidence="5">
    <location>
        <begin position="20"/>
        <end position="37"/>
    </location>
</feature>
<dbReference type="PANTHER" id="PTHR36460">
    <property type="entry name" value="UPF0132 DOMAIN PROTEIN (AFU_ORTHOLOGUE AFUA_3G10255)"/>
    <property type="match status" value="1"/>
</dbReference>
<protein>
    <recommendedName>
        <fullName evidence="8">DUF4870 domain-containing protein</fullName>
    </recommendedName>
</protein>
<dbReference type="AlphaFoldDB" id="A0A1J4T772"/>
<accession>A0A1J4T772</accession>
<comment type="caution">
    <text evidence="6">The sequence shown here is derived from an EMBL/GenBank/DDBJ whole genome shotgun (WGS) entry which is preliminary data.</text>
</comment>
<reference evidence="6 7" key="1">
    <citation type="journal article" date="2016" name="Environ. Microbiol.">
        <title>Genomic resolution of a cold subsurface aquifer community provides metabolic insights for novel microbes adapted to high CO concentrations.</title>
        <authorList>
            <person name="Probst A.J."/>
            <person name="Castelle C.J."/>
            <person name="Singh A."/>
            <person name="Brown C.T."/>
            <person name="Anantharaman K."/>
            <person name="Sharon I."/>
            <person name="Hug L.A."/>
            <person name="Burstein D."/>
            <person name="Emerson J.B."/>
            <person name="Thomas B.C."/>
            <person name="Banfield J.F."/>
        </authorList>
    </citation>
    <scope>NUCLEOTIDE SEQUENCE [LARGE SCALE GENOMIC DNA]</scope>
    <source>
        <strain evidence="6">CG1_02_37_44</strain>
    </source>
</reference>
<proteinExistence type="predicted"/>